<reference evidence="9" key="1">
    <citation type="journal article" date="2020" name="Stud. Mycol.">
        <title>101 Dothideomycetes genomes: a test case for predicting lifestyles and emergence of pathogens.</title>
        <authorList>
            <person name="Haridas S."/>
            <person name="Albert R."/>
            <person name="Binder M."/>
            <person name="Bloem J."/>
            <person name="Labutti K."/>
            <person name="Salamov A."/>
            <person name="Andreopoulos B."/>
            <person name="Baker S."/>
            <person name="Barry K."/>
            <person name="Bills G."/>
            <person name="Bluhm B."/>
            <person name="Cannon C."/>
            <person name="Castanera R."/>
            <person name="Culley D."/>
            <person name="Daum C."/>
            <person name="Ezra D."/>
            <person name="Gonzalez J."/>
            <person name="Henrissat B."/>
            <person name="Kuo A."/>
            <person name="Liang C."/>
            <person name="Lipzen A."/>
            <person name="Lutzoni F."/>
            <person name="Magnuson J."/>
            <person name="Mondo S."/>
            <person name="Nolan M."/>
            <person name="Ohm R."/>
            <person name="Pangilinan J."/>
            <person name="Park H.-J."/>
            <person name="Ramirez L."/>
            <person name="Alfaro M."/>
            <person name="Sun H."/>
            <person name="Tritt A."/>
            <person name="Yoshinaga Y."/>
            <person name="Zwiers L.-H."/>
            <person name="Turgeon B."/>
            <person name="Goodwin S."/>
            <person name="Spatafora J."/>
            <person name="Crous P."/>
            <person name="Grigoriev I."/>
        </authorList>
    </citation>
    <scope>NUCLEOTIDE SEQUENCE</scope>
    <source>
        <strain evidence="9">CBS 121410</strain>
    </source>
</reference>
<evidence type="ECO:0000313" key="9">
    <source>
        <dbReference type="EMBL" id="KAF2089019.1"/>
    </source>
</evidence>
<gene>
    <name evidence="9" type="ORF">K490DRAFT_64230</name>
</gene>
<dbReference type="PANTHER" id="PTHR10801">
    <property type="entry name" value="24-DEHYDROCHOLESTEROL REDUCTASE"/>
    <property type="match status" value="1"/>
</dbReference>
<dbReference type="Pfam" id="PF01565">
    <property type="entry name" value="FAD_binding_4"/>
    <property type="match status" value="1"/>
</dbReference>
<evidence type="ECO:0000256" key="1">
    <source>
        <dbReference type="ARBA" id="ARBA00004167"/>
    </source>
</evidence>
<dbReference type="GO" id="GO:0071949">
    <property type="term" value="F:FAD binding"/>
    <property type="evidence" value="ECO:0007669"/>
    <property type="project" value="InterPro"/>
</dbReference>
<evidence type="ECO:0000256" key="4">
    <source>
        <dbReference type="ARBA" id="ARBA00022989"/>
    </source>
</evidence>
<protein>
    <recommendedName>
        <fullName evidence="2">Delta(24)-sterol reductase</fullName>
        <ecNumber evidence="2">1.3.1.72</ecNumber>
    </recommendedName>
</protein>
<evidence type="ECO:0000256" key="2">
    <source>
        <dbReference type="ARBA" id="ARBA00012405"/>
    </source>
</evidence>
<dbReference type="AlphaFoldDB" id="A0A6A5YBK7"/>
<keyword evidence="10" id="KW-1185">Reference proteome</keyword>
<evidence type="ECO:0000313" key="10">
    <source>
        <dbReference type="Proteomes" id="UP000799776"/>
    </source>
</evidence>
<dbReference type="InterPro" id="IPR006094">
    <property type="entry name" value="Oxid_FAD_bind_N"/>
</dbReference>
<sequence length="511" mass="57110">MSSPSHAAHSSAVSTISARVRQLHEQKQPLRIYHGSTNSTRASPYTPENIVDTSTLNRVLEVNAVDKTVAVEPNVAMDALVAATLPHALIPPVVMEFPGITCGGGFAGTAGESSSFKHGIFDSTALSIEIVLADGQVVEASESVNSDLFWGAKGSCGTLGVVTKLVIRLIEAKDYVALTYFPTRSVEEAVEKLGDATSQPEKVDYVDGILFAQDRGVIMVGRLADSPPPGAAVQRFTRPRDPWFYLHAERVLAGMEKKGRRADAVEPVTVAVPIADYFFRYDRGAFWGGRHAFRYFLTPFNRITRWLLDPFMHTRVMYHALHESGLADRTIVQDVGFPFDSVGHFVRYAERKLGFYPLWLCPVAPSRNARESGGRSFSMGRDMQADEMLVNVGVWGMGPKDREEFVALNKDMEAEVRRLRGLKCLYAHTYYTEDEFWDIYDREWYEGLRTKWRANGLPSVYDKVKVSPRKEESGGTLRQHSRRTVRGIWPLNGLYGVYKAAKGKDYLIGRK</sequence>
<dbReference type="EMBL" id="ML978715">
    <property type="protein sequence ID" value="KAF2089019.1"/>
    <property type="molecule type" value="Genomic_DNA"/>
</dbReference>
<keyword evidence="4" id="KW-1133">Transmembrane helix</keyword>
<dbReference type="Proteomes" id="UP000799776">
    <property type="component" value="Unassembled WGS sequence"/>
</dbReference>
<evidence type="ECO:0000256" key="5">
    <source>
        <dbReference type="ARBA" id="ARBA00023002"/>
    </source>
</evidence>
<dbReference type="EC" id="1.3.1.72" evidence="2"/>
<evidence type="ECO:0000259" key="8">
    <source>
        <dbReference type="PROSITE" id="PS51387"/>
    </source>
</evidence>
<organism evidence="9 10">
    <name type="scientific">Saccharata proteae CBS 121410</name>
    <dbReference type="NCBI Taxonomy" id="1314787"/>
    <lineage>
        <taxon>Eukaryota</taxon>
        <taxon>Fungi</taxon>
        <taxon>Dikarya</taxon>
        <taxon>Ascomycota</taxon>
        <taxon>Pezizomycotina</taxon>
        <taxon>Dothideomycetes</taxon>
        <taxon>Dothideomycetes incertae sedis</taxon>
        <taxon>Botryosphaeriales</taxon>
        <taxon>Saccharataceae</taxon>
        <taxon>Saccharata</taxon>
    </lineage>
</organism>
<dbReference type="InterPro" id="IPR016166">
    <property type="entry name" value="FAD-bd_PCMH"/>
</dbReference>
<proteinExistence type="predicted"/>
<dbReference type="GO" id="GO:0008202">
    <property type="term" value="P:steroid metabolic process"/>
    <property type="evidence" value="ECO:0007669"/>
    <property type="project" value="TreeGrafter"/>
</dbReference>
<comment type="subcellular location">
    <subcellularLocation>
        <location evidence="1">Membrane</location>
        <topology evidence="1">Single-pass membrane protein</topology>
    </subcellularLocation>
</comment>
<dbReference type="OrthoDB" id="415825at2759"/>
<dbReference type="InterPro" id="IPR036318">
    <property type="entry name" value="FAD-bd_PCMH-like_sf"/>
</dbReference>
<keyword evidence="5" id="KW-0560">Oxidoreductase</keyword>
<dbReference type="InterPro" id="IPR016169">
    <property type="entry name" value="FAD-bd_PCMH_sub2"/>
</dbReference>
<dbReference type="GO" id="GO:0050614">
    <property type="term" value="F:Delta24-sterol reductase activity"/>
    <property type="evidence" value="ECO:0007669"/>
    <property type="project" value="UniProtKB-EC"/>
</dbReference>
<evidence type="ECO:0000256" key="3">
    <source>
        <dbReference type="ARBA" id="ARBA00022692"/>
    </source>
</evidence>
<dbReference type="GO" id="GO:0016020">
    <property type="term" value="C:membrane"/>
    <property type="evidence" value="ECO:0007669"/>
    <property type="project" value="UniProtKB-SubCell"/>
</dbReference>
<feature type="domain" description="FAD-binding PCMH-type" evidence="8">
    <location>
        <begin position="1"/>
        <end position="172"/>
    </location>
</feature>
<dbReference type="InterPro" id="IPR040165">
    <property type="entry name" value="Diminuto-like"/>
</dbReference>
<name>A0A6A5YBK7_9PEZI</name>
<evidence type="ECO:0000256" key="6">
    <source>
        <dbReference type="ARBA" id="ARBA00023136"/>
    </source>
</evidence>
<accession>A0A6A5YBK7</accession>
<dbReference type="PROSITE" id="PS51387">
    <property type="entry name" value="FAD_PCMH"/>
    <property type="match status" value="1"/>
</dbReference>
<feature type="region of interest" description="Disordered" evidence="7">
    <location>
        <begin position="27"/>
        <end position="48"/>
    </location>
</feature>
<keyword evidence="6" id="KW-0472">Membrane</keyword>
<dbReference type="GO" id="GO:0000246">
    <property type="term" value="F:Delta24(24-1) sterol reductase activity"/>
    <property type="evidence" value="ECO:0007669"/>
    <property type="project" value="TreeGrafter"/>
</dbReference>
<evidence type="ECO:0000256" key="7">
    <source>
        <dbReference type="SAM" id="MobiDB-lite"/>
    </source>
</evidence>
<dbReference type="Gene3D" id="3.30.465.10">
    <property type="match status" value="1"/>
</dbReference>
<dbReference type="GO" id="GO:0005737">
    <property type="term" value="C:cytoplasm"/>
    <property type="evidence" value="ECO:0007669"/>
    <property type="project" value="TreeGrafter"/>
</dbReference>
<keyword evidence="3" id="KW-0812">Transmembrane</keyword>
<dbReference type="PANTHER" id="PTHR10801:SF0">
    <property type="entry name" value="DELTA(24)-STEROL REDUCTASE"/>
    <property type="match status" value="1"/>
</dbReference>
<dbReference type="SUPFAM" id="SSF56176">
    <property type="entry name" value="FAD-binding/transporter-associated domain-like"/>
    <property type="match status" value="1"/>
</dbReference>